<reference evidence="3 4" key="1">
    <citation type="journal article" date="2016" name="Nat. Commun.">
        <title>Thousands of microbial genomes shed light on interconnected biogeochemical processes in an aquifer system.</title>
        <authorList>
            <person name="Anantharaman K."/>
            <person name="Brown C.T."/>
            <person name="Hug L.A."/>
            <person name="Sharon I."/>
            <person name="Castelle C.J."/>
            <person name="Probst A.J."/>
            <person name="Thomas B.C."/>
            <person name="Singh A."/>
            <person name="Wilkins M.J."/>
            <person name="Karaoz U."/>
            <person name="Brodie E.L."/>
            <person name="Williams K.H."/>
            <person name="Hubbard S.S."/>
            <person name="Banfield J.F."/>
        </authorList>
    </citation>
    <scope>NUCLEOTIDE SEQUENCE [LARGE SCALE GENOMIC DNA]</scope>
    <source>
        <strain evidence="4">RBG_16_55_9</strain>
    </source>
</reference>
<dbReference type="NCBIfam" id="TIGR00079">
    <property type="entry name" value="pept_deformyl"/>
    <property type="match status" value="1"/>
</dbReference>
<evidence type="ECO:0000256" key="2">
    <source>
        <dbReference type="HAMAP-Rule" id="MF_00163"/>
    </source>
</evidence>
<dbReference type="PANTHER" id="PTHR10458:SF22">
    <property type="entry name" value="PEPTIDE DEFORMYLASE"/>
    <property type="match status" value="1"/>
</dbReference>
<keyword evidence="2" id="KW-0648">Protein biosynthesis</keyword>
<dbReference type="Pfam" id="PF01327">
    <property type="entry name" value="Pep_deformylase"/>
    <property type="match status" value="1"/>
</dbReference>
<dbReference type="Proteomes" id="UP000179157">
    <property type="component" value="Unassembled WGS sequence"/>
</dbReference>
<keyword evidence="2" id="KW-0408">Iron</keyword>
<feature type="active site" evidence="2">
    <location>
        <position position="131"/>
    </location>
</feature>
<proteinExistence type="inferred from homology"/>
<dbReference type="STRING" id="1817864.A2Z21_02645"/>
<dbReference type="NCBIfam" id="NF001159">
    <property type="entry name" value="PRK00150.1-3"/>
    <property type="match status" value="1"/>
</dbReference>
<dbReference type="PIRSF" id="PIRSF004749">
    <property type="entry name" value="Pep_def"/>
    <property type="match status" value="1"/>
</dbReference>
<dbReference type="AlphaFoldDB" id="A0A1F5UWJ9"/>
<keyword evidence="2" id="KW-0378">Hydrolase</keyword>
<comment type="function">
    <text evidence="2">Removes the formyl group from the N-terminal Met of newly synthesized proteins. Requires at least a dipeptide for an efficient rate of reaction. N-terminal L-methionine is a prerequisite for activity but the enzyme has broad specificity at other positions.</text>
</comment>
<comment type="similarity">
    <text evidence="1 2">Belongs to the polypeptide deformylase family.</text>
</comment>
<gene>
    <name evidence="2" type="primary">def</name>
    <name evidence="3" type="ORF">A2Z21_02645</name>
</gene>
<dbReference type="EC" id="3.5.1.88" evidence="2"/>
<organism evidence="3 4">
    <name type="scientific">Fraserbacteria sp. (strain RBG_16_55_9)</name>
    <dbReference type="NCBI Taxonomy" id="1817864"/>
    <lineage>
        <taxon>Bacteria</taxon>
        <taxon>Candidatus Fraseribacteriota</taxon>
    </lineage>
</organism>
<name>A0A1F5UWJ9_FRAXR</name>
<feature type="binding site" evidence="2">
    <location>
        <position position="134"/>
    </location>
    <ligand>
        <name>Fe cation</name>
        <dbReference type="ChEBI" id="CHEBI:24875"/>
    </ligand>
</feature>
<dbReference type="InterPro" id="IPR023635">
    <property type="entry name" value="Peptide_deformylase"/>
</dbReference>
<feature type="binding site" evidence="2">
    <location>
        <position position="130"/>
    </location>
    <ligand>
        <name>Fe cation</name>
        <dbReference type="ChEBI" id="CHEBI:24875"/>
    </ligand>
</feature>
<evidence type="ECO:0000256" key="1">
    <source>
        <dbReference type="ARBA" id="ARBA00010759"/>
    </source>
</evidence>
<evidence type="ECO:0000313" key="3">
    <source>
        <dbReference type="EMBL" id="OGF55543.1"/>
    </source>
</evidence>
<comment type="cofactor">
    <cofactor evidence="2">
        <name>Fe(2+)</name>
        <dbReference type="ChEBI" id="CHEBI:29033"/>
    </cofactor>
    <text evidence="2">Binds 1 Fe(2+) ion.</text>
</comment>
<comment type="caution">
    <text evidence="3">The sequence shown here is derived from an EMBL/GenBank/DDBJ whole genome shotgun (WGS) entry which is preliminary data.</text>
</comment>
<protein>
    <recommendedName>
        <fullName evidence="2">Peptide deformylase</fullName>
        <shortName evidence="2">PDF</shortName>
        <ecNumber evidence="2">3.5.1.88</ecNumber>
    </recommendedName>
    <alternativeName>
        <fullName evidence="2">Polypeptide deformylase</fullName>
    </alternativeName>
</protein>
<evidence type="ECO:0000313" key="4">
    <source>
        <dbReference type="Proteomes" id="UP000179157"/>
    </source>
</evidence>
<dbReference type="CDD" id="cd00487">
    <property type="entry name" value="Pep_deformylase"/>
    <property type="match status" value="1"/>
</dbReference>
<comment type="catalytic activity">
    <reaction evidence="2">
        <text>N-terminal N-formyl-L-methionyl-[peptide] + H2O = N-terminal L-methionyl-[peptide] + formate</text>
        <dbReference type="Rhea" id="RHEA:24420"/>
        <dbReference type="Rhea" id="RHEA-COMP:10639"/>
        <dbReference type="Rhea" id="RHEA-COMP:10640"/>
        <dbReference type="ChEBI" id="CHEBI:15377"/>
        <dbReference type="ChEBI" id="CHEBI:15740"/>
        <dbReference type="ChEBI" id="CHEBI:49298"/>
        <dbReference type="ChEBI" id="CHEBI:64731"/>
        <dbReference type="EC" id="3.5.1.88"/>
    </reaction>
</comment>
<dbReference type="PRINTS" id="PR01576">
    <property type="entry name" value="PDEFORMYLASE"/>
</dbReference>
<dbReference type="EMBL" id="MFGX01000055">
    <property type="protein sequence ID" value="OGF55543.1"/>
    <property type="molecule type" value="Genomic_DNA"/>
</dbReference>
<accession>A0A1F5UWJ9</accession>
<dbReference type="HAMAP" id="MF_00163">
    <property type="entry name" value="Pep_deformylase"/>
    <property type="match status" value="1"/>
</dbReference>
<dbReference type="GO" id="GO:0006412">
    <property type="term" value="P:translation"/>
    <property type="evidence" value="ECO:0007669"/>
    <property type="project" value="UniProtKB-UniRule"/>
</dbReference>
<dbReference type="InterPro" id="IPR036821">
    <property type="entry name" value="Peptide_deformylase_sf"/>
</dbReference>
<dbReference type="GO" id="GO:0046872">
    <property type="term" value="F:metal ion binding"/>
    <property type="evidence" value="ECO:0007669"/>
    <property type="project" value="UniProtKB-KW"/>
</dbReference>
<keyword evidence="2" id="KW-0479">Metal-binding</keyword>
<dbReference type="PANTHER" id="PTHR10458">
    <property type="entry name" value="PEPTIDE DEFORMYLASE"/>
    <property type="match status" value="1"/>
</dbReference>
<feature type="binding site" evidence="2">
    <location>
        <position position="88"/>
    </location>
    <ligand>
        <name>Fe cation</name>
        <dbReference type="ChEBI" id="CHEBI:24875"/>
    </ligand>
</feature>
<dbReference type="SUPFAM" id="SSF56420">
    <property type="entry name" value="Peptide deformylase"/>
    <property type="match status" value="1"/>
</dbReference>
<sequence length="173" mass="19608">MRREIHLYPDPVLRQRSEPILKLDDEIRALADEMVETLILRVGYGLAAPQVSVTKRLIIVDVEDELYIVANPEIVKMSAEKVLGIEGCLSIPGIETEIERAKQVRVEGLTLQNEKISVDAEGLLARVFQHEVDHLNGILFIDHVGRAKRQLLLKEYEKLKDKPKTKARAKALL</sequence>
<dbReference type="GO" id="GO:0042586">
    <property type="term" value="F:peptide deformylase activity"/>
    <property type="evidence" value="ECO:0007669"/>
    <property type="project" value="UniProtKB-UniRule"/>
</dbReference>
<dbReference type="Gene3D" id="3.90.45.10">
    <property type="entry name" value="Peptide deformylase"/>
    <property type="match status" value="1"/>
</dbReference>